<keyword evidence="1" id="KW-0732">Signal</keyword>
<sequence>MASVPICLILIQLEQTLGFYDCSPEKPLRKRIMRTSTPRKRRKIQREMIQNRSLKMTQNQRQMIMKFFS</sequence>
<dbReference type="AlphaFoldDB" id="A0AAN9EK35"/>
<dbReference type="EMBL" id="JAYWIO010000006">
    <property type="protein sequence ID" value="KAK7257840.1"/>
    <property type="molecule type" value="Genomic_DNA"/>
</dbReference>
<reference evidence="2 3" key="1">
    <citation type="submission" date="2024-01" db="EMBL/GenBank/DDBJ databases">
        <title>The genomes of 5 underutilized Papilionoideae crops provide insights into root nodulation and disease resistanc.</title>
        <authorList>
            <person name="Yuan L."/>
        </authorList>
    </citation>
    <scope>NUCLEOTIDE SEQUENCE [LARGE SCALE GENOMIC DNA]</scope>
    <source>
        <strain evidence="2">ZHUSHIDOU_FW_LH</strain>
        <tissue evidence="2">Leaf</tissue>
    </source>
</reference>
<comment type="caution">
    <text evidence="2">The sequence shown here is derived from an EMBL/GenBank/DDBJ whole genome shotgun (WGS) entry which is preliminary data.</text>
</comment>
<name>A0AAN9EK35_CROPI</name>
<accession>A0AAN9EK35</accession>
<evidence type="ECO:0000256" key="1">
    <source>
        <dbReference type="SAM" id="SignalP"/>
    </source>
</evidence>
<evidence type="ECO:0000313" key="3">
    <source>
        <dbReference type="Proteomes" id="UP001372338"/>
    </source>
</evidence>
<feature type="chain" id="PRO_5042979114" evidence="1">
    <location>
        <begin position="19"/>
        <end position="69"/>
    </location>
</feature>
<dbReference type="Proteomes" id="UP001372338">
    <property type="component" value="Unassembled WGS sequence"/>
</dbReference>
<proteinExistence type="predicted"/>
<protein>
    <submittedName>
        <fullName evidence="2">Uncharacterized protein</fullName>
    </submittedName>
</protein>
<keyword evidence="3" id="KW-1185">Reference proteome</keyword>
<organism evidence="2 3">
    <name type="scientific">Crotalaria pallida</name>
    <name type="common">Smooth rattlebox</name>
    <name type="synonym">Crotalaria striata</name>
    <dbReference type="NCBI Taxonomy" id="3830"/>
    <lineage>
        <taxon>Eukaryota</taxon>
        <taxon>Viridiplantae</taxon>
        <taxon>Streptophyta</taxon>
        <taxon>Embryophyta</taxon>
        <taxon>Tracheophyta</taxon>
        <taxon>Spermatophyta</taxon>
        <taxon>Magnoliopsida</taxon>
        <taxon>eudicotyledons</taxon>
        <taxon>Gunneridae</taxon>
        <taxon>Pentapetalae</taxon>
        <taxon>rosids</taxon>
        <taxon>fabids</taxon>
        <taxon>Fabales</taxon>
        <taxon>Fabaceae</taxon>
        <taxon>Papilionoideae</taxon>
        <taxon>50 kb inversion clade</taxon>
        <taxon>genistoids sensu lato</taxon>
        <taxon>core genistoids</taxon>
        <taxon>Crotalarieae</taxon>
        <taxon>Crotalaria</taxon>
    </lineage>
</organism>
<evidence type="ECO:0000313" key="2">
    <source>
        <dbReference type="EMBL" id="KAK7257840.1"/>
    </source>
</evidence>
<feature type="signal peptide" evidence="1">
    <location>
        <begin position="1"/>
        <end position="18"/>
    </location>
</feature>
<gene>
    <name evidence="2" type="ORF">RIF29_32103</name>
</gene>